<evidence type="ECO:0000256" key="2">
    <source>
        <dbReference type="ARBA" id="ARBA00022723"/>
    </source>
</evidence>
<dbReference type="PANTHER" id="PTHR20854">
    <property type="entry name" value="INOSITOL MONOPHOSPHATASE"/>
    <property type="match status" value="1"/>
</dbReference>
<dbReference type="GO" id="GO:0006020">
    <property type="term" value="P:inositol metabolic process"/>
    <property type="evidence" value="ECO:0007669"/>
    <property type="project" value="TreeGrafter"/>
</dbReference>
<comment type="cofactor">
    <cofactor evidence="5">
        <name>Mg(2+)</name>
        <dbReference type="ChEBI" id="CHEBI:18420"/>
    </cofactor>
</comment>
<dbReference type="Pfam" id="PF00459">
    <property type="entry name" value="Inositol_P"/>
    <property type="match status" value="1"/>
</dbReference>
<dbReference type="GO" id="GO:0008934">
    <property type="term" value="F:inositol monophosphate 1-phosphatase activity"/>
    <property type="evidence" value="ECO:0007669"/>
    <property type="project" value="TreeGrafter"/>
</dbReference>
<evidence type="ECO:0000256" key="3">
    <source>
        <dbReference type="ARBA" id="ARBA00022801"/>
    </source>
</evidence>
<dbReference type="InterPro" id="IPR020550">
    <property type="entry name" value="Inositol_monophosphatase_CS"/>
</dbReference>
<dbReference type="InterPro" id="IPR000760">
    <property type="entry name" value="Inositol_monophosphatase-like"/>
</dbReference>
<evidence type="ECO:0000256" key="1">
    <source>
        <dbReference type="ARBA" id="ARBA00009759"/>
    </source>
</evidence>
<dbReference type="InterPro" id="IPR020583">
    <property type="entry name" value="Inositol_monoP_metal-BS"/>
</dbReference>
<accession>A0A1H8L248</accession>
<dbReference type="AlphaFoldDB" id="A0A1H8L248"/>
<dbReference type="Proteomes" id="UP000199372">
    <property type="component" value="Unassembled WGS sequence"/>
</dbReference>
<proteinExistence type="inferred from homology"/>
<dbReference type="PROSITE" id="PS00630">
    <property type="entry name" value="IMP_2"/>
    <property type="match status" value="1"/>
</dbReference>
<dbReference type="GO" id="GO:0046872">
    <property type="term" value="F:metal ion binding"/>
    <property type="evidence" value="ECO:0007669"/>
    <property type="project" value="UniProtKB-KW"/>
</dbReference>
<dbReference type="Gene3D" id="3.30.540.10">
    <property type="entry name" value="Fructose-1,6-Bisphosphatase, subunit A, domain 1"/>
    <property type="match status" value="1"/>
</dbReference>
<dbReference type="PRINTS" id="PR00377">
    <property type="entry name" value="IMPHPHTASES"/>
</dbReference>
<dbReference type="PANTHER" id="PTHR20854:SF4">
    <property type="entry name" value="INOSITOL-1-MONOPHOSPHATASE-RELATED"/>
    <property type="match status" value="1"/>
</dbReference>
<keyword evidence="4 5" id="KW-0460">Magnesium</keyword>
<dbReference type="Gene3D" id="3.40.190.80">
    <property type="match status" value="1"/>
</dbReference>
<organism evidence="6 7">
    <name type="scientific">Palleronia pelagia</name>
    <dbReference type="NCBI Taxonomy" id="387096"/>
    <lineage>
        <taxon>Bacteria</taxon>
        <taxon>Pseudomonadati</taxon>
        <taxon>Pseudomonadota</taxon>
        <taxon>Alphaproteobacteria</taxon>
        <taxon>Rhodobacterales</taxon>
        <taxon>Roseobacteraceae</taxon>
        <taxon>Palleronia</taxon>
    </lineage>
</organism>
<dbReference type="EMBL" id="FOCM01000009">
    <property type="protein sequence ID" value="SEN99223.1"/>
    <property type="molecule type" value="Genomic_DNA"/>
</dbReference>
<dbReference type="SUPFAM" id="SSF56655">
    <property type="entry name" value="Carbohydrate phosphatase"/>
    <property type="match status" value="1"/>
</dbReference>
<keyword evidence="2 5" id="KW-0479">Metal-binding</keyword>
<dbReference type="PROSITE" id="PS00629">
    <property type="entry name" value="IMP_1"/>
    <property type="match status" value="1"/>
</dbReference>
<keyword evidence="7" id="KW-1185">Reference proteome</keyword>
<protein>
    <submittedName>
        <fullName evidence="6">Myo-inositol-1(Or 4)-monophosphatase</fullName>
    </submittedName>
</protein>
<dbReference type="GO" id="GO:0046854">
    <property type="term" value="P:phosphatidylinositol phosphate biosynthetic process"/>
    <property type="evidence" value="ECO:0007669"/>
    <property type="project" value="InterPro"/>
</dbReference>
<comment type="similarity">
    <text evidence="1">Belongs to the inositol monophosphatase superfamily.</text>
</comment>
<dbReference type="RefSeq" id="WP_091846479.1">
    <property type="nucleotide sequence ID" value="NZ_FOCM01000009.1"/>
</dbReference>
<feature type="binding site" evidence="5">
    <location>
        <position position="87"/>
    </location>
    <ligand>
        <name>Mg(2+)</name>
        <dbReference type="ChEBI" id="CHEBI:18420"/>
        <label>1</label>
        <note>catalytic</note>
    </ligand>
</feature>
<evidence type="ECO:0000313" key="7">
    <source>
        <dbReference type="Proteomes" id="UP000199372"/>
    </source>
</evidence>
<gene>
    <name evidence="6" type="ORF">SAMN04488011_10946</name>
</gene>
<feature type="binding site" evidence="5">
    <location>
        <position position="210"/>
    </location>
    <ligand>
        <name>Mg(2+)</name>
        <dbReference type="ChEBI" id="CHEBI:18420"/>
        <label>1</label>
        <note>catalytic</note>
    </ligand>
</feature>
<name>A0A1H8L248_9RHOB</name>
<reference evidence="7" key="1">
    <citation type="submission" date="2016-10" db="EMBL/GenBank/DDBJ databases">
        <authorList>
            <person name="Varghese N."/>
            <person name="Submissions S."/>
        </authorList>
    </citation>
    <scope>NUCLEOTIDE SEQUENCE [LARGE SCALE GENOMIC DNA]</scope>
    <source>
        <strain evidence="7">DSM 26893</strain>
    </source>
</reference>
<dbReference type="CDD" id="cd01638">
    <property type="entry name" value="CysQ"/>
    <property type="match status" value="1"/>
</dbReference>
<evidence type="ECO:0000256" key="4">
    <source>
        <dbReference type="ARBA" id="ARBA00022842"/>
    </source>
</evidence>
<feature type="binding site" evidence="5">
    <location>
        <position position="86"/>
    </location>
    <ligand>
        <name>Mg(2+)</name>
        <dbReference type="ChEBI" id="CHEBI:18420"/>
        <label>1</label>
        <note>catalytic</note>
    </ligand>
</feature>
<feature type="binding site" evidence="5">
    <location>
        <position position="84"/>
    </location>
    <ligand>
        <name>Mg(2+)</name>
        <dbReference type="ChEBI" id="CHEBI:18420"/>
        <label>1</label>
        <note>catalytic</note>
    </ligand>
</feature>
<evidence type="ECO:0000256" key="5">
    <source>
        <dbReference type="PIRSR" id="PIRSR600760-2"/>
    </source>
</evidence>
<keyword evidence="3" id="KW-0378">Hydrolase</keyword>
<dbReference type="OrthoDB" id="9785695at2"/>
<sequence length="261" mass="27729">MPATDLDLLLAAARDAGEIAMSHWREDPETETKSDGTPVSEADIEVDTDLRRTLTAARPGYGWLSEETPDDAARLERERCFIVDPIDGTRAYLSGQENWALSLAVASGGTVTDAVIHMPAKGLTYVAGQGQGARLIVAGDANSALSVTATAGAEGARLITSKGTYADRHWRDGVPGFSKHFRPSMAYRLAVVAQGRFDAMITLRDAWEWDIAAGVLIAAEAGATVTDRRGAALRFNSPGRQTDGVLAANPALHGEILSRLA</sequence>
<dbReference type="GO" id="GO:0007165">
    <property type="term" value="P:signal transduction"/>
    <property type="evidence" value="ECO:0007669"/>
    <property type="project" value="TreeGrafter"/>
</dbReference>
<feature type="binding site" evidence="5">
    <location>
        <position position="66"/>
    </location>
    <ligand>
        <name>Mg(2+)</name>
        <dbReference type="ChEBI" id="CHEBI:18420"/>
        <label>1</label>
        <note>catalytic</note>
    </ligand>
</feature>
<evidence type="ECO:0000313" key="6">
    <source>
        <dbReference type="EMBL" id="SEN99223.1"/>
    </source>
</evidence>